<evidence type="ECO:0000256" key="7">
    <source>
        <dbReference type="ARBA" id="ARBA00022833"/>
    </source>
</evidence>
<dbReference type="GO" id="GO:0003700">
    <property type="term" value="F:DNA-binding transcription factor activity"/>
    <property type="evidence" value="ECO:0007669"/>
    <property type="project" value="InterPro"/>
</dbReference>
<sequence>MARKTRPTVLSAFGTVSGFVSAQQLHAQAVRNGESLGLATVYRELRRMVDEQLVDVVHDLEGEAKYRYCGTDHHHHIVCEQCGVTQGLDGDDVERWVEAVANATGFRGVRHTIELIGTCAACHLK</sequence>
<evidence type="ECO:0000313" key="11">
    <source>
        <dbReference type="EMBL" id="CAB4869262.1"/>
    </source>
</evidence>
<gene>
    <name evidence="11" type="ORF">UFOPK3381_00702</name>
</gene>
<keyword evidence="4" id="KW-0963">Cytoplasm</keyword>
<dbReference type="GO" id="GO:0045892">
    <property type="term" value="P:negative regulation of DNA-templated transcription"/>
    <property type="evidence" value="ECO:0007669"/>
    <property type="project" value="TreeGrafter"/>
</dbReference>
<dbReference type="InterPro" id="IPR002481">
    <property type="entry name" value="FUR"/>
</dbReference>
<dbReference type="InterPro" id="IPR036388">
    <property type="entry name" value="WH-like_DNA-bd_sf"/>
</dbReference>
<evidence type="ECO:0000256" key="1">
    <source>
        <dbReference type="ARBA" id="ARBA00004496"/>
    </source>
</evidence>
<comment type="similarity">
    <text evidence="2">Belongs to the Fur family.</text>
</comment>
<evidence type="ECO:0000256" key="8">
    <source>
        <dbReference type="ARBA" id="ARBA00023015"/>
    </source>
</evidence>
<dbReference type="GO" id="GO:1900376">
    <property type="term" value="P:regulation of secondary metabolite biosynthetic process"/>
    <property type="evidence" value="ECO:0007669"/>
    <property type="project" value="TreeGrafter"/>
</dbReference>
<dbReference type="SUPFAM" id="SSF46785">
    <property type="entry name" value="Winged helix' DNA-binding domain"/>
    <property type="match status" value="1"/>
</dbReference>
<organism evidence="11">
    <name type="scientific">freshwater metagenome</name>
    <dbReference type="NCBI Taxonomy" id="449393"/>
    <lineage>
        <taxon>unclassified sequences</taxon>
        <taxon>metagenomes</taxon>
        <taxon>ecological metagenomes</taxon>
    </lineage>
</organism>
<keyword evidence="6" id="KW-0479">Metal-binding</keyword>
<protein>
    <submittedName>
        <fullName evidence="11">Unannotated protein</fullName>
    </submittedName>
</protein>
<name>A0A6J7DE03_9ZZZZ</name>
<evidence type="ECO:0000256" key="2">
    <source>
        <dbReference type="ARBA" id="ARBA00007957"/>
    </source>
</evidence>
<evidence type="ECO:0000256" key="3">
    <source>
        <dbReference type="ARBA" id="ARBA00011738"/>
    </source>
</evidence>
<dbReference type="PANTHER" id="PTHR33202">
    <property type="entry name" value="ZINC UPTAKE REGULATION PROTEIN"/>
    <property type="match status" value="1"/>
</dbReference>
<dbReference type="Gene3D" id="1.10.10.10">
    <property type="entry name" value="Winged helix-like DNA-binding domain superfamily/Winged helix DNA-binding domain"/>
    <property type="match status" value="1"/>
</dbReference>
<evidence type="ECO:0000256" key="4">
    <source>
        <dbReference type="ARBA" id="ARBA00022490"/>
    </source>
</evidence>
<evidence type="ECO:0000256" key="5">
    <source>
        <dbReference type="ARBA" id="ARBA00022491"/>
    </source>
</evidence>
<keyword evidence="5" id="KW-0678">Repressor</keyword>
<reference evidence="11" key="1">
    <citation type="submission" date="2020-05" db="EMBL/GenBank/DDBJ databases">
        <authorList>
            <person name="Chiriac C."/>
            <person name="Salcher M."/>
            <person name="Ghai R."/>
            <person name="Kavagutti S V."/>
        </authorList>
    </citation>
    <scope>NUCLEOTIDE SEQUENCE</scope>
</reference>
<evidence type="ECO:0000256" key="10">
    <source>
        <dbReference type="ARBA" id="ARBA00023163"/>
    </source>
</evidence>
<dbReference type="InterPro" id="IPR036390">
    <property type="entry name" value="WH_DNA-bd_sf"/>
</dbReference>
<keyword evidence="8" id="KW-0805">Transcription regulation</keyword>
<dbReference type="Pfam" id="PF01475">
    <property type="entry name" value="FUR"/>
    <property type="match status" value="1"/>
</dbReference>
<accession>A0A6J7DE03</accession>
<keyword evidence="9" id="KW-0238">DNA-binding</keyword>
<proteinExistence type="inferred from homology"/>
<dbReference type="InterPro" id="IPR043135">
    <property type="entry name" value="Fur_C"/>
</dbReference>
<dbReference type="PANTHER" id="PTHR33202:SF2">
    <property type="entry name" value="FERRIC UPTAKE REGULATION PROTEIN"/>
    <property type="match status" value="1"/>
</dbReference>
<comment type="subunit">
    <text evidence="3">Homodimer.</text>
</comment>
<keyword evidence="10" id="KW-0804">Transcription</keyword>
<evidence type="ECO:0000256" key="6">
    <source>
        <dbReference type="ARBA" id="ARBA00022723"/>
    </source>
</evidence>
<evidence type="ECO:0000256" key="9">
    <source>
        <dbReference type="ARBA" id="ARBA00023125"/>
    </source>
</evidence>
<dbReference type="AlphaFoldDB" id="A0A6J7DE03"/>
<dbReference type="EMBL" id="CAFBLN010000022">
    <property type="protein sequence ID" value="CAB4869262.1"/>
    <property type="molecule type" value="Genomic_DNA"/>
</dbReference>
<dbReference type="Gene3D" id="3.30.1490.190">
    <property type="match status" value="1"/>
</dbReference>
<dbReference type="CDD" id="cd07153">
    <property type="entry name" value="Fur_like"/>
    <property type="match status" value="1"/>
</dbReference>
<dbReference type="GO" id="GO:0008270">
    <property type="term" value="F:zinc ion binding"/>
    <property type="evidence" value="ECO:0007669"/>
    <property type="project" value="TreeGrafter"/>
</dbReference>
<dbReference type="GO" id="GO:0000976">
    <property type="term" value="F:transcription cis-regulatory region binding"/>
    <property type="evidence" value="ECO:0007669"/>
    <property type="project" value="TreeGrafter"/>
</dbReference>
<keyword evidence="7" id="KW-0862">Zinc</keyword>
<comment type="subcellular location">
    <subcellularLocation>
        <location evidence="1">Cytoplasm</location>
    </subcellularLocation>
</comment>
<dbReference type="GO" id="GO:0005829">
    <property type="term" value="C:cytosol"/>
    <property type="evidence" value="ECO:0007669"/>
    <property type="project" value="TreeGrafter"/>
</dbReference>